<dbReference type="SMART" id="SM00141">
    <property type="entry name" value="PDGF"/>
    <property type="match status" value="1"/>
</dbReference>
<gene>
    <name evidence="5" type="primary">LOC116297792</name>
</gene>
<keyword evidence="2" id="KW-0732">Signal</keyword>
<name>A0A6P8I9V2_ACTTE</name>
<reference evidence="5" key="1">
    <citation type="submission" date="2025-08" db="UniProtKB">
        <authorList>
            <consortium name="RefSeq"/>
        </authorList>
    </citation>
    <scope>IDENTIFICATION</scope>
    <source>
        <tissue evidence="5">Tentacle</tissue>
    </source>
</reference>
<dbReference type="InParanoid" id="A0A6P8I9V2"/>
<accession>A0A6P8I9V2</accession>
<evidence type="ECO:0000256" key="1">
    <source>
        <dbReference type="SAM" id="Phobius"/>
    </source>
</evidence>
<evidence type="ECO:0000313" key="4">
    <source>
        <dbReference type="Proteomes" id="UP000515163"/>
    </source>
</evidence>
<keyword evidence="1" id="KW-0812">Transmembrane</keyword>
<feature type="signal peptide" evidence="2">
    <location>
        <begin position="1"/>
        <end position="19"/>
    </location>
</feature>
<dbReference type="GO" id="GO:0008083">
    <property type="term" value="F:growth factor activity"/>
    <property type="evidence" value="ECO:0007669"/>
    <property type="project" value="InterPro"/>
</dbReference>
<keyword evidence="4" id="KW-1185">Reference proteome</keyword>
<organism evidence="4 5">
    <name type="scientific">Actinia tenebrosa</name>
    <name type="common">Australian red waratah sea anemone</name>
    <dbReference type="NCBI Taxonomy" id="6105"/>
    <lineage>
        <taxon>Eukaryota</taxon>
        <taxon>Metazoa</taxon>
        <taxon>Cnidaria</taxon>
        <taxon>Anthozoa</taxon>
        <taxon>Hexacorallia</taxon>
        <taxon>Actiniaria</taxon>
        <taxon>Actiniidae</taxon>
        <taxon>Actinia</taxon>
    </lineage>
</organism>
<proteinExistence type="predicted"/>
<dbReference type="OrthoDB" id="5971045at2759"/>
<evidence type="ECO:0000256" key="2">
    <source>
        <dbReference type="SAM" id="SignalP"/>
    </source>
</evidence>
<keyword evidence="1" id="KW-1133">Transmembrane helix</keyword>
<dbReference type="PROSITE" id="PS50278">
    <property type="entry name" value="PDGF_2"/>
    <property type="match status" value="1"/>
</dbReference>
<dbReference type="InterPro" id="IPR000072">
    <property type="entry name" value="PDGF/VEGF_dom"/>
</dbReference>
<feature type="transmembrane region" description="Helical" evidence="1">
    <location>
        <begin position="214"/>
        <end position="235"/>
    </location>
</feature>
<dbReference type="AlphaFoldDB" id="A0A6P8I9V2"/>
<dbReference type="RefSeq" id="XP_031561947.1">
    <property type="nucleotide sequence ID" value="XM_031706087.1"/>
</dbReference>
<keyword evidence="1" id="KW-0472">Membrane</keyword>
<dbReference type="GeneID" id="116297792"/>
<feature type="domain" description="Platelet-derived growth factor (PDGF) family profile" evidence="3">
    <location>
        <begin position="36"/>
        <end position="104"/>
    </location>
</feature>
<evidence type="ECO:0000313" key="5">
    <source>
        <dbReference type="RefSeq" id="XP_031561947.1"/>
    </source>
</evidence>
<evidence type="ECO:0000259" key="3">
    <source>
        <dbReference type="PROSITE" id="PS50278"/>
    </source>
</evidence>
<dbReference type="Gene3D" id="2.10.90.10">
    <property type="entry name" value="Cystine-knot cytokines"/>
    <property type="match status" value="1"/>
</dbReference>
<feature type="chain" id="PRO_5028364915" evidence="2">
    <location>
        <begin position="20"/>
        <end position="283"/>
    </location>
</feature>
<dbReference type="Proteomes" id="UP000515163">
    <property type="component" value="Unplaced"/>
</dbReference>
<dbReference type="InterPro" id="IPR029034">
    <property type="entry name" value="Cystine-knot_cytokine"/>
</dbReference>
<sequence length="283" mass="31864">MKYHLVLLLLVPLFCGSDAVVDAQFCNPHPTLVPIDHPNYGYFPYFVKLHRCGGSCHIIQPSIKSCVATETKNVTVDLFDITKKSQRTIQLVNHTQCGCQCVAKPSDCTSDQVWKAEECSCVCKYTHRPPPTSCPEGHRWDSGHCECRCDKPPKVCPVGKHWSPRACGCVCSSDIERSCRSKGMITDDECECKVIDLEAKKGDEPKDEFKINKLMLVLMIGEFALMFFVFDAILYHKKAGLMHSIVKRCKGQTKDEAEEQKSNIRNSYEVSSVSTKEDFVENV</sequence>
<dbReference type="GO" id="GO:0016020">
    <property type="term" value="C:membrane"/>
    <property type="evidence" value="ECO:0007669"/>
    <property type="project" value="InterPro"/>
</dbReference>
<dbReference type="SUPFAM" id="SSF57501">
    <property type="entry name" value="Cystine-knot cytokines"/>
    <property type="match status" value="1"/>
</dbReference>
<dbReference type="KEGG" id="aten:116297792"/>
<protein>
    <submittedName>
        <fullName evidence="5">Vascular endothelial growth factor C-like</fullName>
    </submittedName>
</protein>